<evidence type="ECO:0000313" key="4">
    <source>
        <dbReference type="EMBL" id="SDD81859.1"/>
    </source>
</evidence>
<dbReference type="OrthoDB" id="9810303at2"/>
<organism evidence="4 5">
    <name type="scientific">Sanguibacter gelidistatuariae</name>
    <dbReference type="NCBI Taxonomy" id="1814289"/>
    <lineage>
        <taxon>Bacteria</taxon>
        <taxon>Bacillati</taxon>
        <taxon>Actinomycetota</taxon>
        <taxon>Actinomycetes</taxon>
        <taxon>Micrococcales</taxon>
        <taxon>Sanguibacteraceae</taxon>
        <taxon>Sanguibacter</taxon>
    </lineage>
</organism>
<dbReference type="EMBL" id="FMYH01000012">
    <property type="protein sequence ID" value="SDD81859.1"/>
    <property type="molecule type" value="Genomic_DNA"/>
</dbReference>
<dbReference type="AlphaFoldDB" id="A0A1G6XUJ6"/>
<dbReference type="InterPro" id="IPR050256">
    <property type="entry name" value="Glycosyltransferase_2"/>
</dbReference>
<evidence type="ECO:0000259" key="3">
    <source>
        <dbReference type="Pfam" id="PF00535"/>
    </source>
</evidence>
<dbReference type="InterPro" id="IPR001173">
    <property type="entry name" value="Glyco_trans_2-like"/>
</dbReference>
<feature type="domain" description="Glycosyltransferase 2-like" evidence="3">
    <location>
        <begin position="6"/>
        <end position="165"/>
    </location>
</feature>
<name>A0A1G6XUJ6_9MICO</name>
<dbReference type="Proteomes" id="UP000199039">
    <property type="component" value="Unassembled WGS sequence"/>
</dbReference>
<evidence type="ECO:0000256" key="1">
    <source>
        <dbReference type="ARBA" id="ARBA00006739"/>
    </source>
</evidence>
<dbReference type="STRING" id="1814289.SAMN05216410_0214"/>
<keyword evidence="4" id="KW-0808">Transferase</keyword>
<comment type="similarity">
    <text evidence="1">Belongs to the glycosyltransferase 2 family.</text>
</comment>
<dbReference type="InterPro" id="IPR029044">
    <property type="entry name" value="Nucleotide-diphossugar_trans"/>
</dbReference>
<evidence type="ECO:0000313" key="5">
    <source>
        <dbReference type="Proteomes" id="UP000199039"/>
    </source>
</evidence>
<keyword evidence="2" id="KW-0812">Transmembrane</keyword>
<accession>A0A1G6XUJ6</accession>
<dbReference type="PANTHER" id="PTHR48090:SF6">
    <property type="entry name" value="SLR5056 PROTEIN"/>
    <property type="match status" value="1"/>
</dbReference>
<dbReference type="RefSeq" id="WP_093186776.1">
    <property type="nucleotide sequence ID" value="NZ_FMYH01000012.1"/>
</dbReference>
<dbReference type="SUPFAM" id="SSF53448">
    <property type="entry name" value="Nucleotide-diphospho-sugar transferases"/>
    <property type="match status" value="1"/>
</dbReference>
<keyword evidence="5" id="KW-1185">Reference proteome</keyword>
<evidence type="ECO:0000256" key="2">
    <source>
        <dbReference type="SAM" id="Phobius"/>
    </source>
</evidence>
<feature type="transmembrane region" description="Helical" evidence="2">
    <location>
        <begin position="233"/>
        <end position="257"/>
    </location>
</feature>
<dbReference type="GO" id="GO:0016740">
    <property type="term" value="F:transferase activity"/>
    <property type="evidence" value="ECO:0007669"/>
    <property type="project" value="UniProtKB-KW"/>
</dbReference>
<reference evidence="4 5" key="1">
    <citation type="submission" date="2016-09" db="EMBL/GenBank/DDBJ databases">
        <authorList>
            <person name="Capua I."/>
            <person name="De Benedictis P."/>
            <person name="Joannis T."/>
            <person name="Lombin L.H."/>
            <person name="Cattoli G."/>
        </authorList>
    </citation>
    <scope>NUCLEOTIDE SEQUENCE [LARGE SCALE GENOMIC DNA]</scope>
    <source>
        <strain evidence="4 5">ISLP-3</strain>
    </source>
</reference>
<dbReference type="Pfam" id="PF00535">
    <property type="entry name" value="Glycos_transf_2"/>
    <property type="match status" value="1"/>
</dbReference>
<dbReference type="PANTHER" id="PTHR48090">
    <property type="entry name" value="UNDECAPRENYL-PHOSPHATE 4-DEOXY-4-FORMAMIDO-L-ARABINOSE TRANSFERASE-RELATED"/>
    <property type="match status" value="1"/>
</dbReference>
<dbReference type="CDD" id="cd04179">
    <property type="entry name" value="DPM_DPG-synthase_like"/>
    <property type="match status" value="1"/>
</dbReference>
<sequence>MKLFVQVPCLNEEDTLLSVLETIPTQIDGIDKIEILIIDDGSTDRTVEVARAFGVTHFVFHTRNMGLARSFRDGVDYAIRNGADIVVNTDGDNQYPQQSIAELVQPLLRGEADIAIGDRQTATIAHFSPFKKLMQRVGSGVVNKAAETKLPDAASGFRAYSRASLLRLNVVTQFSYCMETIIQAGNKRLRIASVPITTNPKTRESRLFKNIGHHMMKSASAISRSYIMFKPHMVFITLGVVFGVLAVIPFARFLIYWFQGDTNGHVQSLIFGTGMLVGSLLSFALLIIADLQRTNRVLIEDTLERIKEIQYGRAETAVRLQVSEPADGAAAGSVPSAEPTWLYEDIKSVSDRPAT</sequence>
<protein>
    <submittedName>
        <fullName evidence="4">Glycosyltransferase involved in cell wall bisynthesis</fullName>
    </submittedName>
</protein>
<keyword evidence="2" id="KW-0472">Membrane</keyword>
<proteinExistence type="inferred from homology"/>
<gene>
    <name evidence="4" type="ORF">SAMN05216410_0214</name>
</gene>
<dbReference type="Gene3D" id="3.90.550.10">
    <property type="entry name" value="Spore Coat Polysaccharide Biosynthesis Protein SpsA, Chain A"/>
    <property type="match status" value="1"/>
</dbReference>
<keyword evidence="2" id="KW-1133">Transmembrane helix</keyword>
<feature type="transmembrane region" description="Helical" evidence="2">
    <location>
        <begin position="269"/>
        <end position="289"/>
    </location>
</feature>